<dbReference type="PANTHER" id="PTHR34383">
    <property type="entry name" value="POLYPHOSPHATE:AMP PHOSPHOTRANSFERASE-RELATED"/>
    <property type="match status" value="1"/>
</dbReference>
<evidence type="ECO:0000259" key="6">
    <source>
        <dbReference type="Pfam" id="PF03976"/>
    </source>
</evidence>
<gene>
    <name evidence="7" type="ORF">GGR11_002637</name>
</gene>
<protein>
    <recommendedName>
        <fullName evidence="4">ADP/GDP-polyphosphate phosphotransferase</fullName>
        <ecNumber evidence="4">2.7.4.-</ecNumber>
    </recommendedName>
    <alternativeName>
        <fullName evidence="4">Polyphosphate kinase PPK2</fullName>
    </alternativeName>
</protein>
<evidence type="ECO:0000256" key="3">
    <source>
        <dbReference type="ARBA" id="ARBA00022777"/>
    </source>
</evidence>
<dbReference type="InterPro" id="IPR016898">
    <property type="entry name" value="Polyphosphate_phosphotransfera"/>
</dbReference>
<evidence type="ECO:0000256" key="4">
    <source>
        <dbReference type="RuleBase" id="RU369062"/>
    </source>
</evidence>
<evidence type="ECO:0000313" key="7">
    <source>
        <dbReference type="EMBL" id="MBB3873084.1"/>
    </source>
</evidence>
<proteinExistence type="inferred from homology"/>
<evidence type="ECO:0000313" key="8">
    <source>
        <dbReference type="Proteomes" id="UP000532936"/>
    </source>
</evidence>
<evidence type="ECO:0000256" key="5">
    <source>
        <dbReference type="SAM" id="MobiDB-lite"/>
    </source>
</evidence>
<dbReference type="PIRSF" id="PIRSF028756">
    <property type="entry name" value="PPK2_prd"/>
    <property type="match status" value="1"/>
</dbReference>
<dbReference type="Pfam" id="PF03976">
    <property type="entry name" value="PPK2"/>
    <property type="match status" value="1"/>
</dbReference>
<dbReference type="Gene3D" id="3.40.50.300">
    <property type="entry name" value="P-loop containing nucleotide triphosphate hydrolases"/>
    <property type="match status" value="1"/>
</dbReference>
<comment type="similarity">
    <text evidence="1 4">Belongs to the polyphosphate kinase 2 (PPK2) family. Class I subfamily.</text>
</comment>
<accession>A0A7W6F0Q0</accession>
<dbReference type="GO" id="GO:0006793">
    <property type="term" value="P:phosphorus metabolic process"/>
    <property type="evidence" value="ECO:0007669"/>
    <property type="project" value="InterPro"/>
</dbReference>
<dbReference type="InterPro" id="IPR022486">
    <property type="entry name" value="PPK2_PA0141"/>
</dbReference>
<evidence type="ECO:0000256" key="2">
    <source>
        <dbReference type="ARBA" id="ARBA00022679"/>
    </source>
</evidence>
<reference evidence="7 8" key="1">
    <citation type="submission" date="2020-08" db="EMBL/GenBank/DDBJ databases">
        <title>Genomic Encyclopedia of Type Strains, Phase IV (KMG-IV): sequencing the most valuable type-strain genomes for metagenomic binning, comparative biology and taxonomic classification.</title>
        <authorList>
            <person name="Goeker M."/>
        </authorList>
    </citation>
    <scope>NUCLEOTIDE SEQUENCE [LARGE SCALE GENOMIC DNA]</scope>
    <source>
        <strain evidence="7 8">DSM 14878</strain>
    </source>
</reference>
<sequence>MSTKTKTKTKTEVSEKSTYKADLKAAQIQLTRLQNQIIRDGLKVLVVLEGRDASGKDGAIKRIIRHLSPRETRVVALDPPSDRERRAWYFQRYVAHLPVSGEMALFNRSWYNRAGVEHVMGFCTDEEYEEFLITTPLFENLLDHCGVKLIKYYLDVSKDEERQRLRARAEDPLSQWKKSDIDRVAIKRWDDYTAARDVMLARTNSLISPWTIVRADDKRAVRVALIRDLVSRFEFEGKDSPPADPMVISNYHDPDGLAK</sequence>
<feature type="region of interest" description="Disordered" evidence="5">
    <location>
        <begin position="237"/>
        <end position="259"/>
    </location>
</feature>
<comment type="caution">
    <text evidence="7">The sequence shown here is derived from an EMBL/GenBank/DDBJ whole genome shotgun (WGS) entry which is preliminary data.</text>
</comment>
<dbReference type="InterPro" id="IPR027417">
    <property type="entry name" value="P-loop_NTPase"/>
</dbReference>
<keyword evidence="2 4" id="KW-0808">Transferase</keyword>
<dbReference type="SUPFAM" id="SSF52540">
    <property type="entry name" value="P-loop containing nucleoside triphosphate hydrolases"/>
    <property type="match status" value="1"/>
</dbReference>
<dbReference type="EC" id="2.7.4.-" evidence="4"/>
<name>A0A7W6F0Q0_9CAUL</name>
<organism evidence="7 8">
    <name type="scientific">Brevundimonas mediterranea</name>
    <dbReference type="NCBI Taxonomy" id="74329"/>
    <lineage>
        <taxon>Bacteria</taxon>
        <taxon>Pseudomonadati</taxon>
        <taxon>Pseudomonadota</taxon>
        <taxon>Alphaproteobacteria</taxon>
        <taxon>Caulobacterales</taxon>
        <taxon>Caulobacteraceae</taxon>
        <taxon>Brevundimonas</taxon>
    </lineage>
</organism>
<dbReference type="EMBL" id="JACIDA010000002">
    <property type="protein sequence ID" value="MBB3873084.1"/>
    <property type="molecule type" value="Genomic_DNA"/>
</dbReference>
<dbReference type="PANTHER" id="PTHR34383:SF1">
    <property type="entry name" value="ADP-POLYPHOSPHATE PHOSPHOTRANSFERASE"/>
    <property type="match status" value="1"/>
</dbReference>
<comment type="function">
    <text evidence="4">Uses inorganic polyphosphate (polyP) as a donor to convert GDP to GTP or ADP to ATP.</text>
</comment>
<dbReference type="Proteomes" id="UP000532936">
    <property type="component" value="Unassembled WGS sequence"/>
</dbReference>
<evidence type="ECO:0000256" key="1">
    <source>
        <dbReference type="ARBA" id="ARBA00009924"/>
    </source>
</evidence>
<dbReference type="AlphaFoldDB" id="A0A7W6F0Q0"/>
<keyword evidence="3 4" id="KW-0418">Kinase</keyword>
<dbReference type="NCBIfam" id="TIGR03707">
    <property type="entry name" value="PPK2_P_aer"/>
    <property type="match status" value="1"/>
</dbReference>
<feature type="domain" description="Polyphosphate kinase-2-related" evidence="6">
    <location>
        <begin position="15"/>
        <end position="238"/>
    </location>
</feature>
<dbReference type="GO" id="GO:0008976">
    <property type="term" value="F:polyphosphate kinase activity"/>
    <property type="evidence" value="ECO:0007669"/>
    <property type="project" value="UniProtKB-UniRule"/>
</dbReference>
<dbReference type="RefSeq" id="WP_183197591.1">
    <property type="nucleotide sequence ID" value="NZ_JACIDA010000002.1"/>
</dbReference>
<dbReference type="InterPro" id="IPR022488">
    <property type="entry name" value="PPK2-related"/>
</dbReference>
<comment type="subunit">
    <text evidence="4">Homotetramer.</text>
</comment>